<dbReference type="Proteomes" id="UP000295606">
    <property type="component" value="Unassembled WGS sequence"/>
</dbReference>
<proteinExistence type="predicted"/>
<evidence type="ECO:0000313" key="2">
    <source>
        <dbReference type="EMBL" id="TDG10808.1"/>
    </source>
</evidence>
<sequence>MSLSTSQPNLTCVSRSRAAQPTPRQAPHIDAAAHQNLDNKLKLALQGPRGIAVQEMARRSTSKFFSRSDQF</sequence>
<gene>
    <name evidence="2" type="ORF">E1N52_00690</name>
</gene>
<dbReference type="RefSeq" id="WP_133179255.1">
    <property type="nucleotide sequence ID" value="NZ_SMOD01000001.1"/>
</dbReference>
<feature type="region of interest" description="Disordered" evidence="1">
    <location>
        <begin position="1"/>
        <end position="27"/>
    </location>
</feature>
<name>A0A4R5LM51_9BURK</name>
<reference evidence="2 3" key="1">
    <citation type="submission" date="2019-03" db="EMBL/GenBank/DDBJ databases">
        <title>Paraburkholderia sp. isolated from native Mimosa gymnas in Guartela State Park, Brazil.</title>
        <authorList>
            <person name="Paulitsch F."/>
            <person name="Hungria M."/>
            <person name="Delamuta J.R.M."/>
            <person name="Ribeiro R.A."/>
            <person name="Dall'Agnol R."/>
            <person name="Silva J.S.B."/>
        </authorList>
    </citation>
    <scope>NUCLEOTIDE SEQUENCE [LARGE SCALE GENOMIC DNA]</scope>
    <source>
        <strain evidence="2 3">CNPSo 3008</strain>
    </source>
</reference>
<dbReference type="AlphaFoldDB" id="A0A4R5LM51"/>
<accession>A0A4R5LM51</accession>
<evidence type="ECO:0000313" key="3">
    <source>
        <dbReference type="Proteomes" id="UP000295606"/>
    </source>
</evidence>
<evidence type="ECO:0000256" key="1">
    <source>
        <dbReference type="SAM" id="MobiDB-lite"/>
    </source>
</evidence>
<feature type="compositionally biased region" description="Polar residues" evidence="1">
    <location>
        <begin position="1"/>
        <end position="23"/>
    </location>
</feature>
<comment type="caution">
    <text evidence="2">The sequence shown here is derived from an EMBL/GenBank/DDBJ whole genome shotgun (WGS) entry which is preliminary data.</text>
</comment>
<dbReference type="EMBL" id="SMOD01000001">
    <property type="protein sequence ID" value="TDG10808.1"/>
    <property type="molecule type" value="Genomic_DNA"/>
</dbReference>
<protein>
    <submittedName>
        <fullName evidence="2">Uncharacterized protein</fullName>
    </submittedName>
</protein>
<organism evidence="2 3">
    <name type="scientific">Paraburkholderia guartelaensis</name>
    <dbReference type="NCBI Taxonomy" id="2546446"/>
    <lineage>
        <taxon>Bacteria</taxon>
        <taxon>Pseudomonadati</taxon>
        <taxon>Pseudomonadota</taxon>
        <taxon>Betaproteobacteria</taxon>
        <taxon>Burkholderiales</taxon>
        <taxon>Burkholderiaceae</taxon>
        <taxon>Paraburkholderia</taxon>
    </lineage>
</organism>